<accession>K8Y722</accession>
<name>K8Y722_9LEPT</name>
<dbReference type="EMBL" id="CP006694">
    <property type="protein sequence ID" value="EKT86417.2"/>
    <property type="molecule type" value="Genomic_DNA"/>
</dbReference>
<reference evidence="1 2" key="2">
    <citation type="journal article" date="2014" name="Emerg. Microbes Infect.">
        <title>Potential impact on kidney infection: a whole-genome analysis of Leptospira santarosai serovar Shermani.</title>
        <authorList>
            <person name="Chou L.F."/>
            <person name="Chen T.W."/>
            <person name="Ko Y.C."/>
            <person name="Pan M.J."/>
            <person name="Tian Y.C."/>
            <person name="Chiu C.H."/>
            <person name="Tang P."/>
            <person name="Hung C.C."/>
            <person name="Yang C.W."/>
        </authorList>
    </citation>
    <scope>NUCLEOTIDE SEQUENCE</scope>
    <source>
        <strain evidence="1 2">LT 821</strain>
    </source>
</reference>
<evidence type="ECO:0000313" key="1">
    <source>
        <dbReference type="EMBL" id="EKT86417.2"/>
    </source>
</evidence>
<organism evidence="1 2">
    <name type="scientific">Leptospira santarosai serovar Shermani str. LT 821</name>
    <dbReference type="NCBI Taxonomy" id="758847"/>
    <lineage>
        <taxon>Bacteria</taxon>
        <taxon>Pseudomonadati</taxon>
        <taxon>Spirochaetota</taxon>
        <taxon>Spirochaetia</taxon>
        <taxon>Leptospirales</taxon>
        <taxon>Leptospiraceae</taxon>
        <taxon>Leptospira</taxon>
    </lineage>
</organism>
<dbReference type="Proteomes" id="UP000035800">
    <property type="component" value="Chromosome I"/>
</dbReference>
<evidence type="ECO:0000313" key="2">
    <source>
        <dbReference type="Proteomes" id="UP000035800"/>
    </source>
</evidence>
<gene>
    <name evidence="1" type="ORF">LSS_12609</name>
</gene>
<sequence>MIGTDSRKILRHVLKNFVSKSQNCGNYYDFKHWKSRSYVKALSFRNLPRGSRSIFRGFGTRFLEY</sequence>
<proteinExistence type="predicted"/>
<dbReference type="KEGG" id="lst:LSS_12609"/>
<reference evidence="1 2" key="1">
    <citation type="journal article" date="2012" name="Gene">
        <title>Sequence of Leptospira santarosai serovar Shermani genome and prediction of virulence-associated genes.</title>
        <authorList>
            <person name="Chou L.F."/>
            <person name="Chen Y.T."/>
            <person name="Lu C.W."/>
            <person name="Ko Y.C."/>
            <person name="Tang C.Y."/>
            <person name="Pan M.J."/>
            <person name="Tian Y.C."/>
            <person name="Chiu C.H."/>
            <person name="Hung C.C."/>
            <person name="Yang C.W."/>
        </authorList>
    </citation>
    <scope>NUCLEOTIDE SEQUENCE [LARGE SCALE GENOMIC DNA]</scope>
    <source>
        <strain evidence="1">LT 821</strain>
    </source>
</reference>
<protein>
    <submittedName>
        <fullName evidence="1">Uncharacterized protein</fullName>
    </submittedName>
</protein>
<dbReference type="AlphaFoldDB" id="K8Y722"/>